<organism evidence="2">
    <name type="scientific">Pakpunavirus sp</name>
    <dbReference type="NCBI Taxonomy" id="2833053"/>
    <lineage>
        <taxon>Viruses</taxon>
        <taxon>Duplodnaviria</taxon>
        <taxon>Heunggongvirae</taxon>
        <taxon>Uroviricota</taxon>
        <taxon>Caudoviricetes</taxon>
        <taxon>Vandenendeviridae</taxon>
        <taxon>Skurskavirinae</taxon>
        <taxon>Pakpunavirus</taxon>
    </lineage>
</organism>
<reference evidence="2" key="1">
    <citation type="submission" date="2024-06" db="EMBL/GenBank/DDBJ databases">
        <authorList>
            <person name="Agudelo-Romero P."/>
            <person name="Caparros-Martin J.A."/>
            <person name="Sharma A."/>
            <person name="Saladie M."/>
            <person name="Stick S.M."/>
            <person name="O'Gara F."/>
        </authorList>
    </citation>
    <scope>NUCLEOTIDE SEQUENCE</scope>
    <source>
        <strain evidence="2">VContig1</strain>
    </source>
</reference>
<feature type="region of interest" description="Disordered" evidence="1">
    <location>
        <begin position="1"/>
        <end position="31"/>
    </location>
</feature>
<proteinExistence type="predicted"/>
<evidence type="ECO:0000256" key="1">
    <source>
        <dbReference type="SAM" id="MobiDB-lite"/>
    </source>
</evidence>
<accession>A0AB39BZ52</accession>
<feature type="compositionally biased region" description="Basic and acidic residues" evidence="1">
    <location>
        <begin position="21"/>
        <end position="31"/>
    </location>
</feature>
<protein>
    <submittedName>
        <fullName evidence="2">Uncharacterized protein</fullName>
    </submittedName>
</protein>
<sequence>MRPTQSPACLRSATRHTQHTARPDNRYRPVDVRGIGIFQSGRLPLPHRSELTA</sequence>
<evidence type="ECO:0000313" key="2">
    <source>
        <dbReference type="EMBL" id="XDI97851.1"/>
    </source>
</evidence>
<dbReference type="EMBL" id="PP986815">
    <property type="protein sequence ID" value="XDI97851.1"/>
    <property type="molecule type" value="Genomic_DNA"/>
</dbReference>
<name>A0AB39BZ52_9CAUD</name>